<evidence type="ECO:0000313" key="1">
    <source>
        <dbReference type="EMBL" id="KAJ2770414.1"/>
    </source>
</evidence>
<dbReference type="EMBL" id="JANBUK010002809">
    <property type="protein sequence ID" value="KAJ2770414.1"/>
    <property type="molecule type" value="Genomic_DNA"/>
</dbReference>
<proteinExistence type="predicted"/>
<feature type="non-terminal residue" evidence="1">
    <location>
        <position position="204"/>
    </location>
</feature>
<name>A0ACC1K063_9FUNG</name>
<organism evidence="1 2">
    <name type="scientific">Coemansia linderi</name>
    <dbReference type="NCBI Taxonomy" id="2663919"/>
    <lineage>
        <taxon>Eukaryota</taxon>
        <taxon>Fungi</taxon>
        <taxon>Fungi incertae sedis</taxon>
        <taxon>Zoopagomycota</taxon>
        <taxon>Kickxellomycotina</taxon>
        <taxon>Kickxellomycetes</taxon>
        <taxon>Kickxellales</taxon>
        <taxon>Kickxellaceae</taxon>
        <taxon>Coemansia</taxon>
    </lineage>
</organism>
<reference evidence="1" key="1">
    <citation type="submission" date="2022-07" db="EMBL/GenBank/DDBJ databases">
        <title>Phylogenomic reconstructions and comparative analyses of Kickxellomycotina fungi.</title>
        <authorList>
            <person name="Reynolds N.K."/>
            <person name="Stajich J.E."/>
            <person name="Barry K."/>
            <person name="Grigoriev I.V."/>
            <person name="Crous P."/>
            <person name="Smith M.E."/>
        </authorList>
    </citation>
    <scope>NUCLEOTIDE SEQUENCE</scope>
    <source>
        <strain evidence="1">BCRC 34191</strain>
    </source>
</reference>
<accession>A0ACC1K063</accession>
<evidence type="ECO:0000313" key="2">
    <source>
        <dbReference type="Proteomes" id="UP001140066"/>
    </source>
</evidence>
<protein>
    <submittedName>
        <fullName evidence="1">Uncharacterized protein</fullName>
    </submittedName>
</protein>
<comment type="caution">
    <text evidence="1">The sequence shown here is derived from an EMBL/GenBank/DDBJ whole genome shotgun (WGS) entry which is preliminary data.</text>
</comment>
<dbReference type="Proteomes" id="UP001140066">
    <property type="component" value="Unassembled WGS sequence"/>
</dbReference>
<gene>
    <name evidence="1" type="ORF">GGI18_005223</name>
</gene>
<keyword evidence="2" id="KW-1185">Reference proteome</keyword>
<sequence>MESLRLTLAEDPVTVVEVDVPASLTREIEFLGQRFVAASSTSPNSSWSDGESEQHRKVVLLALFLEYAGELNTPVAPALFEAFRKKYCHTQDVHVFVDDLELDTEHAHTVLRAFYKARDVYRLSGGDLGTRPLKTALFGTPAHRLLAMFGGQGGVDNYIDETRSVYITYRPLVAKFVFRMSEFLKREAAEPLFARLYHGGLDVM</sequence>